<sequence length="250" mass="27827">MERHQESLQAKQRTLLQQLDSLDQEREELQVSLGEAEEDRAQLQERLQESREQHGQQQLFCATQELLDALQQEKLGLQQAVSELQEKVSGLEEQARELQERERLLVFFPELHIPTEAQLESTGSLTEDMRRQLQANSIRIRVLEQENARLGAALGKVKAAAQEGVLKVRMHQPGRAGATGRGPRWFTSAPFGVRSRQQGPGSLGCPGWSGPTHRDLLGQGAQGWCPAPHHQPHCGCCTAVTGTRARGRGL</sequence>
<dbReference type="OMA" id="CLDQECE"/>
<feature type="compositionally biased region" description="Basic and acidic residues" evidence="1">
    <location>
        <begin position="39"/>
        <end position="50"/>
    </location>
</feature>
<reference evidence="2" key="3">
    <citation type="submission" date="2025-09" db="UniProtKB">
        <authorList>
            <consortium name="Ensembl"/>
        </authorList>
    </citation>
    <scope>IDENTIFICATION</scope>
</reference>
<evidence type="ECO:0000313" key="3">
    <source>
        <dbReference type="Proteomes" id="UP000472266"/>
    </source>
</evidence>
<dbReference type="PANTHER" id="PTHR43696:SF9">
    <property type="entry name" value="COILED-COIL DOMAIN-CONTAINING PROTEIN 157"/>
    <property type="match status" value="1"/>
</dbReference>
<keyword evidence="3" id="KW-1185">Reference proteome</keyword>
<proteinExistence type="predicted"/>
<dbReference type="InterPro" id="IPR029681">
    <property type="entry name" value="CCDC157"/>
</dbReference>
<evidence type="ECO:0000256" key="1">
    <source>
        <dbReference type="SAM" id="MobiDB-lite"/>
    </source>
</evidence>
<evidence type="ECO:0000313" key="2">
    <source>
        <dbReference type="Ensembl" id="ENSSHBP00005020161.1"/>
    </source>
</evidence>
<dbReference type="AlphaFoldDB" id="A0A672UXX7"/>
<protein>
    <submittedName>
        <fullName evidence="2">Uncharacterized protein</fullName>
    </submittedName>
</protein>
<name>A0A672UXX7_STRHB</name>
<dbReference type="GeneTree" id="ENSGT00390000013684"/>
<dbReference type="Proteomes" id="UP000472266">
    <property type="component" value="Chromosome 12"/>
</dbReference>
<organism evidence="2 3">
    <name type="scientific">Strigops habroptila</name>
    <name type="common">Kakapo</name>
    <dbReference type="NCBI Taxonomy" id="2489341"/>
    <lineage>
        <taxon>Eukaryota</taxon>
        <taxon>Metazoa</taxon>
        <taxon>Chordata</taxon>
        <taxon>Craniata</taxon>
        <taxon>Vertebrata</taxon>
        <taxon>Euteleostomi</taxon>
        <taxon>Archelosauria</taxon>
        <taxon>Archosauria</taxon>
        <taxon>Dinosauria</taxon>
        <taxon>Saurischia</taxon>
        <taxon>Theropoda</taxon>
        <taxon>Coelurosauria</taxon>
        <taxon>Aves</taxon>
        <taxon>Neognathae</taxon>
        <taxon>Neoaves</taxon>
        <taxon>Telluraves</taxon>
        <taxon>Australaves</taxon>
        <taxon>Psittaciformes</taxon>
        <taxon>Psittacidae</taxon>
        <taxon>Strigops</taxon>
    </lineage>
</organism>
<feature type="region of interest" description="Disordered" evidence="1">
    <location>
        <begin position="27"/>
        <end position="50"/>
    </location>
</feature>
<dbReference type="PANTHER" id="PTHR43696">
    <property type="entry name" value="COILED-COIL DOMAIN-CONTAINING PROTEIN 157"/>
    <property type="match status" value="1"/>
</dbReference>
<dbReference type="Ensembl" id="ENSSHBT00005024042.1">
    <property type="protein sequence ID" value="ENSSHBP00005020161.1"/>
    <property type="gene ID" value="ENSSHBG00005017209.1"/>
</dbReference>
<reference evidence="2" key="2">
    <citation type="submission" date="2025-08" db="UniProtKB">
        <authorList>
            <consortium name="Ensembl"/>
        </authorList>
    </citation>
    <scope>IDENTIFICATION</scope>
</reference>
<accession>A0A672UXX7</accession>
<reference evidence="2 3" key="1">
    <citation type="submission" date="2019-11" db="EMBL/GenBank/DDBJ databases">
        <title>Strigops habroptila (kakapo) genome, bStrHab1, primary haplotype, v2.</title>
        <authorList>
            <person name="Jarvis E.D."/>
            <person name="Howard J."/>
            <person name="Rhie A."/>
            <person name="Phillippy A."/>
            <person name="Korlach J."/>
            <person name="Digby A."/>
            <person name="Iorns D."/>
            <person name="Eason D."/>
            <person name="Robertson B."/>
            <person name="Raemaekers T."/>
            <person name="Howe K."/>
            <person name="Lewin H."/>
            <person name="Damas J."/>
            <person name="Hastie A."/>
            <person name="Tracey A."/>
            <person name="Chow W."/>
            <person name="Fedrigo O."/>
        </authorList>
    </citation>
    <scope>NUCLEOTIDE SEQUENCE [LARGE SCALE GENOMIC DNA]</scope>
</reference>
<dbReference type="InParanoid" id="A0A672UXX7"/>